<keyword evidence="1" id="KW-1133">Transmembrane helix</keyword>
<dbReference type="RefSeq" id="WP_066538710.1">
    <property type="nucleotide sequence ID" value="NZ_CAPVCI010000007.1"/>
</dbReference>
<evidence type="ECO:0000313" key="4">
    <source>
        <dbReference type="Proteomes" id="UP000196710"/>
    </source>
</evidence>
<dbReference type="AlphaFoldDB" id="A0A1Z2XUF1"/>
<feature type="transmembrane region" description="Helical" evidence="1">
    <location>
        <begin position="45"/>
        <end position="65"/>
    </location>
</feature>
<gene>
    <name evidence="2" type="ORF">ADH66_16210</name>
    <name evidence="3" type="ORF">I5Q82_06590</name>
</gene>
<evidence type="ECO:0000256" key="1">
    <source>
        <dbReference type="SAM" id="Phobius"/>
    </source>
</evidence>
<dbReference type="KEGG" id="amur:ADH66_16210"/>
<dbReference type="EMBL" id="CP021422">
    <property type="protein sequence ID" value="ASB42065.1"/>
    <property type="molecule type" value="Genomic_DNA"/>
</dbReference>
<keyword evidence="1" id="KW-0812">Transmembrane</keyword>
<feature type="transmembrane region" description="Helical" evidence="1">
    <location>
        <begin position="12"/>
        <end position="33"/>
    </location>
</feature>
<sequence length="124" mass="13541">MNPNLDHTFFVGWAIAVCVLALIFGVLHLIAVISALRKEYRPSQIVMLVCSIIALLSVPACLWGWPGNLDSLLMAIGGGGVCGAAFYNGRSAAEKSGDKSLFHLSHHIIRFVFVLILVFNFIWV</sequence>
<dbReference type="EMBL" id="CP065321">
    <property type="protein sequence ID" value="QQR31334.1"/>
    <property type="molecule type" value="Genomic_DNA"/>
</dbReference>
<reference evidence="2" key="1">
    <citation type="journal article" date="2017" name="Genome Announc.">
        <title>High-Quality Whole-Genome Sequences of the Oligo-Mouse-Microbiota Bacterial Community.</title>
        <authorList>
            <person name="Garzetti D."/>
            <person name="Brugiroux S."/>
            <person name="Bunk B."/>
            <person name="Pukall R."/>
            <person name="McCoy K.D."/>
            <person name="Macpherson A.J."/>
            <person name="Stecher B."/>
        </authorList>
    </citation>
    <scope>NUCLEOTIDE SEQUENCE</scope>
    <source>
        <strain evidence="2">KB18</strain>
    </source>
</reference>
<evidence type="ECO:0000313" key="5">
    <source>
        <dbReference type="Proteomes" id="UP000596035"/>
    </source>
</evidence>
<feature type="transmembrane region" description="Helical" evidence="1">
    <location>
        <begin position="101"/>
        <end position="123"/>
    </location>
</feature>
<evidence type="ECO:0000313" key="3">
    <source>
        <dbReference type="EMBL" id="QQR31334.1"/>
    </source>
</evidence>
<reference evidence="3 5" key="3">
    <citation type="submission" date="2020-11" db="EMBL/GenBank/DDBJ databases">
        <title>Closed and high quality bacterial genomes of the OMM12 community.</title>
        <authorList>
            <person name="Marbouty M."/>
            <person name="Lamy-Besnier Q."/>
            <person name="Debarbieux L."/>
            <person name="Koszul R."/>
        </authorList>
    </citation>
    <scope>NUCLEOTIDE SEQUENCE [LARGE SCALE GENOMIC DNA]</scope>
    <source>
        <strain evidence="3 5">KB18</strain>
    </source>
</reference>
<protein>
    <submittedName>
        <fullName evidence="3">Uncharacterized protein</fullName>
    </submittedName>
</protein>
<feature type="transmembrane region" description="Helical" evidence="1">
    <location>
        <begin position="71"/>
        <end position="89"/>
    </location>
</feature>
<dbReference type="Proteomes" id="UP000196710">
    <property type="component" value="Chromosome"/>
</dbReference>
<accession>A0A1Z2XUF1</accession>
<name>A0A1Z2XUF1_9FIRM</name>
<evidence type="ECO:0000313" key="2">
    <source>
        <dbReference type="EMBL" id="ASB42065.1"/>
    </source>
</evidence>
<reference evidence="4" key="2">
    <citation type="submission" date="2017-05" db="EMBL/GenBank/DDBJ databases">
        <title>Improved OligoMM genomes.</title>
        <authorList>
            <person name="Garzetti D."/>
        </authorList>
    </citation>
    <scope>NUCLEOTIDE SEQUENCE [LARGE SCALE GENOMIC DNA]</scope>
    <source>
        <strain evidence="4">KB18</strain>
    </source>
</reference>
<keyword evidence="4" id="KW-1185">Reference proteome</keyword>
<organism evidence="3 5">
    <name type="scientific">Acutalibacter muris</name>
    <dbReference type="NCBI Taxonomy" id="1796620"/>
    <lineage>
        <taxon>Bacteria</taxon>
        <taxon>Bacillati</taxon>
        <taxon>Bacillota</taxon>
        <taxon>Clostridia</taxon>
        <taxon>Eubacteriales</taxon>
        <taxon>Acutalibacteraceae</taxon>
        <taxon>Acutalibacter</taxon>
    </lineage>
</organism>
<keyword evidence="1" id="KW-0472">Membrane</keyword>
<proteinExistence type="predicted"/>
<dbReference type="Proteomes" id="UP000596035">
    <property type="component" value="Chromosome"/>
</dbReference>